<comment type="similarity">
    <text evidence="8 9">Belongs to the TonB-dependent receptor family.</text>
</comment>
<evidence type="ECO:0000256" key="3">
    <source>
        <dbReference type="ARBA" id="ARBA00022452"/>
    </source>
</evidence>
<keyword evidence="7 8" id="KW-0998">Cell outer membrane</keyword>
<dbReference type="Pfam" id="PF00593">
    <property type="entry name" value="TonB_dep_Rec_b-barrel"/>
    <property type="match status" value="1"/>
</dbReference>
<dbReference type="AlphaFoldDB" id="A0A7K0EFP8"/>
<sequence length="1148" mass="123712">MKTRVLIWAVIGLLHSGLPAIGQDVALASARSQQTNRQNQQALIDVLKNLEKQHHVVFDYNRRELKDKFVAPVTNASGSLERTLQTLLAPFNLVVEKNNPHSYLIYSRDRKRPETKSTGETKTAEPVTSASTNAETQPQQSFASAAFPTGSSLIQDRTISGTVTDVARNESLPGVSIIQKGTTRGTTTDKDGAFRIQVPNEAVVLVFSYVGYEKQEVSVGSQSTLTVRLKADEKSLDEVVVVGYGTVKKSDLTGSVAKVGEANIKATPIASLDRAMQGRAAGVQVVTNSARPGGSSTIRIRGSGSVNASNDPLYVIDGFPTGNLNSINTDDIESIEVLKDASATAIYGSRGSNGVVLVTTKRGKTGKAVVSYDGYYGNQTPRYLIPLLNARQFAELVNEAQTNNGGKPYFDGSSADRPLASTLGEGTDWQRTVLRNAPIQSHQLSVAGGSATARYAISAGYFNQDGIIPRSGFKRYTLRTNFDNELSSRVKIGMTIQGAYTVSNGPRTETAGNRAVDGVIASAFNFSPTFPIYNADGTYYKNVGVLNGLGADNPVAMVNEFTDQTSLIRLLANTYLDVKIVDGLTFRTSLGADLQTSKNNFYVTRLATLGASLGGSGSVSSTQSINWLNENTLNFSRQLGTDHTVNAVVGYTFQGINSESVDANANTFANDFALYNNLGSGSTLVAPSTGASQWRLISYLARVNYSFKDRFLFTLTGRRDGSSRFGPANKFGFFPSGAFAWKLANEPWMQNLSGVSDAKIRVSYGLSGNQEIGNYQYLANIASAPYVIGGALQVGAATGGIGNPDLRWEKNAQFDVGFDVGLFNNRLQVSADYYNKLTSDLLFSVSVPTSSGFANTLKNIGSVRNTGFELSLNTINVDRGGFRWTSEFNISFNRNKILTLDGRQEFRTGSDATISNTGQNPILLRVGSPLGNFYGLVTDGIFQTQAEVDASAQKTAKPGDLRYKDINGDGSISDLDRDIIGNANPNFFGGFNNTFSYKGIDLNLFFQGSSGNEIINYATFDLINLTGGNNQSARVLERWTPTKGGNTIPRANAAGGSRLLSSLHVEDGSYLRLKNISLGYTLPTRWVNRAAFSSVKVYVAAQNYLTFTKYTGYDPEVNRYGSSSLSQGIDYGGYPAAKTLLIGLNLKL</sequence>
<dbReference type="Gene3D" id="2.60.40.1120">
    <property type="entry name" value="Carboxypeptidase-like, regulatory domain"/>
    <property type="match status" value="1"/>
</dbReference>
<feature type="compositionally biased region" description="Polar residues" evidence="10">
    <location>
        <begin position="124"/>
        <end position="142"/>
    </location>
</feature>
<keyword evidence="2 8" id="KW-0813">Transport</keyword>
<keyword evidence="4 8" id="KW-0812">Transmembrane</keyword>
<dbReference type="RefSeq" id="WP_154173028.1">
    <property type="nucleotide sequence ID" value="NZ_WJXZ01000001.1"/>
</dbReference>
<keyword evidence="3 8" id="KW-1134">Transmembrane beta strand</keyword>
<dbReference type="EMBL" id="WJXZ01000001">
    <property type="protein sequence ID" value="MRS60268.1"/>
    <property type="molecule type" value="Genomic_DNA"/>
</dbReference>
<protein>
    <submittedName>
        <fullName evidence="14">SusC/RagA family TonB-linked outer membrane protein</fullName>
    </submittedName>
</protein>
<dbReference type="InterPro" id="IPR036942">
    <property type="entry name" value="Beta-barrel_TonB_sf"/>
</dbReference>
<name>A0A7K0EFP8_9BACT</name>
<feature type="domain" description="TonB-dependent receptor plug" evidence="13">
    <location>
        <begin position="249"/>
        <end position="355"/>
    </location>
</feature>
<evidence type="ECO:0000256" key="2">
    <source>
        <dbReference type="ARBA" id="ARBA00022448"/>
    </source>
</evidence>
<dbReference type="SUPFAM" id="SSF49464">
    <property type="entry name" value="Carboxypeptidase regulatory domain-like"/>
    <property type="match status" value="1"/>
</dbReference>
<evidence type="ECO:0000256" key="1">
    <source>
        <dbReference type="ARBA" id="ARBA00004571"/>
    </source>
</evidence>
<dbReference type="Pfam" id="PF07715">
    <property type="entry name" value="Plug"/>
    <property type="match status" value="1"/>
</dbReference>
<evidence type="ECO:0000256" key="11">
    <source>
        <dbReference type="SAM" id="SignalP"/>
    </source>
</evidence>
<feature type="domain" description="TonB-dependent receptor-like beta-barrel" evidence="12">
    <location>
        <begin position="573"/>
        <end position="1103"/>
    </location>
</feature>
<dbReference type="SUPFAM" id="SSF56935">
    <property type="entry name" value="Porins"/>
    <property type="match status" value="1"/>
</dbReference>
<keyword evidence="15" id="KW-1185">Reference proteome</keyword>
<dbReference type="FunFam" id="2.170.130.10:FF:000008">
    <property type="entry name" value="SusC/RagA family TonB-linked outer membrane protein"/>
    <property type="match status" value="1"/>
</dbReference>
<evidence type="ECO:0000313" key="15">
    <source>
        <dbReference type="Proteomes" id="UP000441754"/>
    </source>
</evidence>
<dbReference type="Gene3D" id="2.170.130.10">
    <property type="entry name" value="TonB-dependent receptor, plug domain"/>
    <property type="match status" value="1"/>
</dbReference>
<keyword evidence="11" id="KW-0732">Signal</keyword>
<feature type="compositionally biased region" description="Basic and acidic residues" evidence="10">
    <location>
        <begin position="107"/>
        <end position="123"/>
    </location>
</feature>
<dbReference type="InterPro" id="IPR023997">
    <property type="entry name" value="TonB-dep_OMP_SusC/RagA_CS"/>
</dbReference>
<proteinExistence type="inferred from homology"/>
<evidence type="ECO:0000259" key="13">
    <source>
        <dbReference type="Pfam" id="PF07715"/>
    </source>
</evidence>
<dbReference type="Pfam" id="PF13715">
    <property type="entry name" value="CarbopepD_reg_2"/>
    <property type="match status" value="1"/>
</dbReference>
<evidence type="ECO:0000256" key="10">
    <source>
        <dbReference type="SAM" id="MobiDB-lite"/>
    </source>
</evidence>
<dbReference type="InterPro" id="IPR000531">
    <property type="entry name" value="Beta-barrel_TonB"/>
</dbReference>
<dbReference type="PROSITE" id="PS52016">
    <property type="entry name" value="TONB_DEPENDENT_REC_3"/>
    <property type="match status" value="1"/>
</dbReference>
<dbReference type="Proteomes" id="UP000441754">
    <property type="component" value="Unassembled WGS sequence"/>
</dbReference>
<dbReference type="Gene3D" id="2.40.170.20">
    <property type="entry name" value="TonB-dependent receptor, beta-barrel domain"/>
    <property type="match status" value="1"/>
</dbReference>
<evidence type="ECO:0000256" key="6">
    <source>
        <dbReference type="ARBA" id="ARBA00023136"/>
    </source>
</evidence>
<dbReference type="InterPro" id="IPR008969">
    <property type="entry name" value="CarboxyPept-like_regulatory"/>
</dbReference>
<feature type="signal peptide" evidence="11">
    <location>
        <begin position="1"/>
        <end position="22"/>
    </location>
</feature>
<dbReference type="InterPro" id="IPR023996">
    <property type="entry name" value="TonB-dep_OMP_SusC/RagA"/>
</dbReference>
<dbReference type="GO" id="GO:0009279">
    <property type="term" value="C:cell outer membrane"/>
    <property type="evidence" value="ECO:0007669"/>
    <property type="project" value="UniProtKB-SubCell"/>
</dbReference>
<keyword evidence="6 8" id="KW-0472">Membrane</keyword>
<comment type="caution">
    <text evidence="14">The sequence shown here is derived from an EMBL/GenBank/DDBJ whole genome shotgun (WGS) entry which is preliminary data.</text>
</comment>
<evidence type="ECO:0000256" key="9">
    <source>
        <dbReference type="RuleBase" id="RU003357"/>
    </source>
</evidence>
<evidence type="ECO:0000259" key="12">
    <source>
        <dbReference type="Pfam" id="PF00593"/>
    </source>
</evidence>
<feature type="region of interest" description="Disordered" evidence="10">
    <location>
        <begin position="105"/>
        <end position="142"/>
    </location>
</feature>
<evidence type="ECO:0000256" key="4">
    <source>
        <dbReference type="ARBA" id="ARBA00022692"/>
    </source>
</evidence>
<comment type="subcellular location">
    <subcellularLocation>
        <location evidence="1 8">Cell outer membrane</location>
        <topology evidence="1 8">Multi-pass membrane protein</topology>
    </subcellularLocation>
</comment>
<dbReference type="NCBIfam" id="TIGR04057">
    <property type="entry name" value="SusC_RagA_signa"/>
    <property type="match status" value="1"/>
</dbReference>
<dbReference type="OrthoDB" id="9768177at2"/>
<organism evidence="14 15">
    <name type="scientific">Larkinella terrae</name>
    <dbReference type="NCBI Taxonomy" id="2025311"/>
    <lineage>
        <taxon>Bacteria</taxon>
        <taxon>Pseudomonadati</taxon>
        <taxon>Bacteroidota</taxon>
        <taxon>Cytophagia</taxon>
        <taxon>Cytophagales</taxon>
        <taxon>Spirosomataceae</taxon>
        <taxon>Larkinella</taxon>
    </lineage>
</organism>
<reference evidence="14 15" key="1">
    <citation type="journal article" date="2018" name="Antonie Van Leeuwenhoek">
        <title>Larkinella terrae sp. nov., isolated from soil on Jeju Island, South Korea.</title>
        <authorList>
            <person name="Ten L.N."/>
            <person name="Jeon J."/>
            <person name="Park S.J."/>
            <person name="Park S."/>
            <person name="Lee S.Y."/>
            <person name="Kim M.K."/>
            <person name="Jung H.Y."/>
        </authorList>
    </citation>
    <scope>NUCLEOTIDE SEQUENCE [LARGE SCALE GENOMIC DNA]</scope>
    <source>
        <strain evidence="14 15">KCTC 52001</strain>
    </source>
</reference>
<evidence type="ECO:0000256" key="5">
    <source>
        <dbReference type="ARBA" id="ARBA00023077"/>
    </source>
</evidence>
<feature type="chain" id="PRO_5029527366" evidence="11">
    <location>
        <begin position="23"/>
        <end position="1148"/>
    </location>
</feature>
<gene>
    <name evidence="14" type="ORF">GJJ30_03110</name>
</gene>
<dbReference type="NCBIfam" id="TIGR04056">
    <property type="entry name" value="OMP_RagA_SusC"/>
    <property type="match status" value="1"/>
</dbReference>
<keyword evidence="5 9" id="KW-0798">TonB box</keyword>
<dbReference type="InterPro" id="IPR012910">
    <property type="entry name" value="Plug_dom"/>
</dbReference>
<dbReference type="InterPro" id="IPR039426">
    <property type="entry name" value="TonB-dep_rcpt-like"/>
</dbReference>
<evidence type="ECO:0000256" key="7">
    <source>
        <dbReference type="ARBA" id="ARBA00023237"/>
    </source>
</evidence>
<accession>A0A7K0EFP8</accession>
<evidence type="ECO:0000256" key="8">
    <source>
        <dbReference type="PROSITE-ProRule" id="PRU01360"/>
    </source>
</evidence>
<evidence type="ECO:0000313" key="14">
    <source>
        <dbReference type="EMBL" id="MRS60268.1"/>
    </source>
</evidence>
<dbReference type="InterPro" id="IPR037066">
    <property type="entry name" value="Plug_dom_sf"/>
</dbReference>